<dbReference type="PANTHER" id="PTHR33112">
    <property type="entry name" value="DOMAIN PROTEIN, PUTATIVE-RELATED"/>
    <property type="match status" value="1"/>
</dbReference>
<sequence length="221" mass="25095">MAYTDVGKELEAHLVLFEPYPTPQLGQPIRAKQTNDSLVRYWYRICKNHHGTHCIGPYAADALGLGDYNDARTKIGKERMYGFPDIDLKVIDIENGCITKHCGDDEFCALSYAWGRNPVLRALKSNIDSLKSYNGIFEQERPVPKTVLDAMNLARTLGFRYLWVDAICIIQDGEYDVKNTIERMDLNYRYAQLTIINASGTEANSGFSRRQTTDPCKSLKN</sequence>
<dbReference type="AlphaFoldDB" id="A0A6A6QVM3"/>
<accession>A0A6A6QVM3</accession>
<dbReference type="OrthoDB" id="2958217at2759"/>
<evidence type="ECO:0000313" key="2">
    <source>
        <dbReference type="EMBL" id="KAF2496219.1"/>
    </source>
</evidence>
<evidence type="ECO:0000313" key="3">
    <source>
        <dbReference type="Proteomes" id="UP000799750"/>
    </source>
</evidence>
<reference evidence="2" key="1">
    <citation type="journal article" date="2020" name="Stud. Mycol.">
        <title>101 Dothideomycetes genomes: a test case for predicting lifestyles and emergence of pathogens.</title>
        <authorList>
            <person name="Haridas S."/>
            <person name="Albert R."/>
            <person name="Binder M."/>
            <person name="Bloem J."/>
            <person name="Labutti K."/>
            <person name="Salamov A."/>
            <person name="Andreopoulos B."/>
            <person name="Baker S."/>
            <person name="Barry K."/>
            <person name="Bills G."/>
            <person name="Bluhm B."/>
            <person name="Cannon C."/>
            <person name="Castanera R."/>
            <person name="Culley D."/>
            <person name="Daum C."/>
            <person name="Ezra D."/>
            <person name="Gonzalez J."/>
            <person name="Henrissat B."/>
            <person name="Kuo A."/>
            <person name="Liang C."/>
            <person name="Lipzen A."/>
            <person name="Lutzoni F."/>
            <person name="Magnuson J."/>
            <person name="Mondo S."/>
            <person name="Nolan M."/>
            <person name="Ohm R."/>
            <person name="Pangilinan J."/>
            <person name="Park H.-J."/>
            <person name="Ramirez L."/>
            <person name="Alfaro M."/>
            <person name="Sun H."/>
            <person name="Tritt A."/>
            <person name="Yoshinaga Y."/>
            <person name="Zwiers L.-H."/>
            <person name="Turgeon B."/>
            <person name="Goodwin S."/>
            <person name="Spatafora J."/>
            <person name="Crous P."/>
            <person name="Grigoriev I."/>
        </authorList>
    </citation>
    <scope>NUCLEOTIDE SEQUENCE</scope>
    <source>
        <strain evidence="2">CBS 269.34</strain>
    </source>
</reference>
<protein>
    <recommendedName>
        <fullName evidence="1">Heterokaryon incompatibility domain-containing protein</fullName>
    </recommendedName>
</protein>
<name>A0A6A6QVM3_9PEZI</name>
<evidence type="ECO:0000259" key="1">
    <source>
        <dbReference type="Pfam" id="PF06985"/>
    </source>
</evidence>
<gene>
    <name evidence="2" type="ORF">BU16DRAFT_370498</name>
</gene>
<dbReference type="Pfam" id="PF06985">
    <property type="entry name" value="HET"/>
    <property type="match status" value="1"/>
</dbReference>
<feature type="domain" description="Heterokaryon incompatibility" evidence="1">
    <location>
        <begin position="107"/>
        <end position="212"/>
    </location>
</feature>
<dbReference type="InterPro" id="IPR010730">
    <property type="entry name" value="HET"/>
</dbReference>
<dbReference type="Proteomes" id="UP000799750">
    <property type="component" value="Unassembled WGS sequence"/>
</dbReference>
<keyword evidence="3" id="KW-1185">Reference proteome</keyword>
<dbReference type="PANTHER" id="PTHR33112:SF16">
    <property type="entry name" value="HETEROKARYON INCOMPATIBILITY DOMAIN-CONTAINING PROTEIN"/>
    <property type="match status" value="1"/>
</dbReference>
<organism evidence="2 3">
    <name type="scientific">Lophium mytilinum</name>
    <dbReference type="NCBI Taxonomy" id="390894"/>
    <lineage>
        <taxon>Eukaryota</taxon>
        <taxon>Fungi</taxon>
        <taxon>Dikarya</taxon>
        <taxon>Ascomycota</taxon>
        <taxon>Pezizomycotina</taxon>
        <taxon>Dothideomycetes</taxon>
        <taxon>Pleosporomycetidae</taxon>
        <taxon>Mytilinidiales</taxon>
        <taxon>Mytilinidiaceae</taxon>
        <taxon>Lophium</taxon>
    </lineage>
</organism>
<proteinExistence type="predicted"/>
<dbReference type="EMBL" id="MU004188">
    <property type="protein sequence ID" value="KAF2496219.1"/>
    <property type="molecule type" value="Genomic_DNA"/>
</dbReference>